<evidence type="ECO:0000313" key="2">
    <source>
        <dbReference type="EMBL" id="PPQ64607.1"/>
    </source>
</evidence>
<sequence>MADYVLRAKRRRIVLPVCSPVRQKAVDPCLGYYVSKADVARPSSPLERPRKERERIYALSLNGSHPRDNFDLHTHPGPPLDLAIPASDESKRGLLVPRILSSASYLRSLPGYGDDSVETATKDLGPASVNIQPKTPRRFLTPEAAYIQIVEATSTRETVDNEEASDTSPVRSATPPPKVLTIEDFLKRSSGSTVQRRYGKKKGRKPKRVILSSNGVAGPSQLRSQDPNRQTDPAVPLEEKDDLQLRTRKIARGPISDESSSITGLSSPLATPKKQRRSAPNKSLKERIYAAAVATYVDPDPTFLRSSSQNVEDGRVALRFVPEPESSTKQRDDSTRKRKQSRKLVDPRKSTAIRTASFSSRIRPHQWPLIGDRPVGTTALKLDVGQEGTHRSNDLDIPPPTQDIETDTKKRKRSNETARGSSSTKKAFTYAPLNFVPLDEAEDGYAAMFHVRE</sequence>
<feature type="region of interest" description="Disordered" evidence="1">
    <location>
        <begin position="156"/>
        <end position="178"/>
    </location>
</feature>
<feature type="region of interest" description="Disordered" evidence="1">
    <location>
        <begin position="386"/>
        <end position="426"/>
    </location>
</feature>
<feature type="compositionally biased region" description="Basic and acidic residues" evidence="1">
    <location>
        <begin position="326"/>
        <end position="335"/>
    </location>
</feature>
<name>A0A409VEX8_9AGAR</name>
<evidence type="ECO:0000256" key="1">
    <source>
        <dbReference type="SAM" id="MobiDB-lite"/>
    </source>
</evidence>
<reference evidence="2 3" key="1">
    <citation type="journal article" date="2018" name="Evol. Lett.">
        <title>Horizontal gene cluster transfer increased hallucinogenic mushroom diversity.</title>
        <authorList>
            <person name="Reynolds H.T."/>
            <person name="Vijayakumar V."/>
            <person name="Gluck-Thaler E."/>
            <person name="Korotkin H.B."/>
            <person name="Matheny P.B."/>
            <person name="Slot J.C."/>
        </authorList>
    </citation>
    <scope>NUCLEOTIDE SEQUENCE [LARGE SCALE GENOMIC DNA]</scope>
    <source>
        <strain evidence="2 3">SRW20</strain>
    </source>
</reference>
<feature type="compositionally biased region" description="Polar residues" evidence="1">
    <location>
        <begin position="211"/>
        <end position="231"/>
    </location>
</feature>
<feature type="region of interest" description="Disordered" evidence="1">
    <location>
        <begin position="318"/>
        <end position="358"/>
    </location>
</feature>
<dbReference type="AlphaFoldDB" id="A0A409VEX8"/>
<feature type="compositionally biased region" description="Polar residues" evidence="1">
    <location>
        <begin position="417"/>
        <end position="426"/>
    </location>
</feature>
<gene>
    <name evidence="2" type="ORF">CVT26_002005</name>
</gene>
<feature type="region of interest" description="Disordered" evidence="1">
    <location>
        <begin position="190"/>
        <end position="283"/>
    </location>
</feature>
<comment type="caution">
    <text evidence="2">The sequence shown here is derived from an EMBL/GenBank/DDBJ whole genome shotgun (WGS) entry which is preliminary data.</text>
</comment>
<dbReference type="EMBL" id="NHYE01005665">
    <property type="protein sequence ID" value="PPQ64607.1"/>
    <property type="molecule type" value="Genomic_DNA"/>
</dbReference>
<keyword evidence="3" id="KW-1185">Reference proteome</keyword>
<accession>A0A409VEX8</accession>
<feature type="compositionally biased region" description="Basic residues" evidence="1">
    <location>
        <begin position="197"/>
        <end position="208"/>
    </location>
</feature>
<dbReference type="Proteomes" id="UP000284706">
    <property type="component" value="Unassembled WGS sequence"/>
</dbReference>
<feature type="compositionally biased region" description="Polar residues" evidence="1">
    <location>
        <begin position="257"/>
        <end position="269"/>
    </location>
</feature>
<evidence type="ECO:0000313" key="3">
    <source>
        <dbReference type="Proteomes" id="UP000284706"/>
    </source>
</evidence>
<organism evidence="2 3">
    <name type="scientific">Gymnopilus dilepis</name>
    <dbReference type="NCBI Taxonomy" id="231916"/>
    <lineage>
        <taxon>Eukaryota</taxon>
        <taxon>Fungi</taxon>
        <taxon>Dikarya</taxon>
        <taxon>Basidiomycota</taxon>
        <taxon>Agaricomycotina</taxon>
        <taxon>Agaricomycetes</taxon>
        <taxon>Agaricomycetidae</taxon>
        <taxon>Agaricales</taxon>
        <taxon>Agaricineae</taxon>
        <taxon>Hymenogastraceae</taxon>
        <taxon>Gymnopilus</taxon>
    </lineage>
</organism>
<dbReference type="InParanoid" id="A0A409VEX8"/>
<dbReference type="OrthoDB" id="3067135at2759"/>
<proteinExistence type="predicted"/>
<protein>
    <submittedName>
        <fullName evidence="2">Uncharacterized protein</fullName>
    </submittedName>
</protein>